<evidence type="ECO:0000313" key="3">
    <source>
        <dbReference type="Proteomes" id="UP000011131"/>
    </source>
</evidence>
<evidence type="ECO:0000256" key="1">
    <source>
        <dbReference type="SAM" id="Phobius"/>
    </source>
</evidence>
<feature type="transmembrane region" description="Helical" evidence="1">
    <location>
        <begin position="65"/>
        <end position="87"/>
    </location>
</feature>
<dbReference type="HOGENOM" id="CLU_2274327_0_0_7"/>
<dbReference type="STRING" id="1278073.MYSTI_01092"/>
<sequence length="102" mass="11747">MMLEELFSGVTGTGVGLSVLTAFLGGRFMQGSAIFGRFPRNRDELVRCLFAVGPIRRWRLQLLGFLWFFTCLLSIVPYLMLMAAIRVEWGWLIARWMRDLSL</sequence>
<keyword evidence="1" id="KW-0812">Transmembrane</keyword>
<dbReference type="EMBL" id="CP004025">
    <property type="protein sequence ID" value="AGC42441.1"/>
    <property type="molecule type" value="Genomic_DNA"/>
</dbReference>
<reference evidence="2 3" key="1">
    <citation type="journal article" date="2013" name="Genome Announc.">
        <title>Complete genome sequence of Myxococcus stipitatus strain DSM 14675, a fruiting myxobacterium.</title>
        <authorList>
            <person name="Huntley S."/>
            <person name="Kneip S."/>
            <person name="Treuner-Lange A."/>
            <person name="Sogaard-Andersen L."/>
        </authorList>
    </citation>
    <scope>NUCLEOTIDE SEQUENCE [LARGE SCALE GENOMIC DNA]</scope>
    <source>
        <strain evidence="3">DSM 14675 / JCM 12634 / Mx s8</strain>
    </source>
</reference>
<dbReference type="RefSeq" id="WP_015346704.1">
    <property type="nucleotide sequence ID" value="NC_020126.1"/>
</dbReference>
<accession>L7U0Y1</accession>
<keyword evidence="1" id="KW-0472">Membrane</keyword>
<name>L7U0Y1_MYXSD</name>
<keyword evidence="1" id="KW-1133">Transmembrane helix</keyword>
<proteinExistence type="predicted"/>
<organism evidence="2 3">
    <name type="scientific">Myxococcus stipitatus (strain DSM 14675 / JCM 12634 / Mx s8)</name>
    <dbReference type="NCBI Taxonomy" id="1278073"/>
    <lineage>
        <taxon>Bacteria</taxon>
        <taxon>Pseudomonadati</taxon>
        <taxon>Myxococcota</taxon>
        <taxon>Myxococcia</taxon>
        <taxon>Myxococcales</taxon>
        <taxon>Cystobacterineae</taxon>
        <taxon>Myxococcaceae</taxon>
        <taxon>Myxococcus</taxon>
    </lineage>
</organism>
<protein>
    <submittedName>
        <fullName evidence="2">Uncharacterized protein</fullName>
    </submittedName>
</protein>
<dbReference type="AlphaFoldDB" id="L7U0Y1"/>
<gene>
    <name evidence="2" type="ordered locus">MYSTI_01092</name>
</gene>
<feature type="transmembrane region" description="Helical" evidence="1">
    <location>
        <begin position="6"/>
        <end position="25"/>
    </location>
</feature>
<dbReference type="KEGG" id="msd:MYSTI_01092"/>
<keyword evidence="3" id="KW-1185">Reference proteome</keyword>
<evidence type="ECO:0000313" key="2">
    <source>
        <dbReference type="EMBL" id="AGC42441.1"/>
    </source>
</evidence>
<dbReference type="PATRIC" id="fig|1278073.3.peg.1141"/>
<dbReference type="Proteomes" id="UP000011131">
    <property type="component" value="Chromosome"/>
</dbReference>